<dbReference type="RefSeq" id="WP_148908459.1">
    <property type="nucleotide sequence ID" value="NZ_VNHX01000008.1"/>
</dbReference>
<dbReference type="AlphaFoldDB" id="A0A5S5DJ83"/>
<dbReference type="Pfam" id="PF20216">
    <property type="entry name" value="DUF6576"/>
    <property type="match status" value="1"/>
</dbReference>
<organism evidence="8 9">
    <name type="scientific">Sphingobacterium allocomposti</name>
    <dbReference type="NCBI Taxonomy" id="415956"/>
    <lineage>
        <taxon>Bacteria</taxon>
        <taxon>Pseudomonadati</taxon>
        <taxon>Bacteroidota</taxon>
        <taxon>Sphingobacteriia</taxon>
        <taxon>Sphingobacteriales</taxon>
        <taxon>Sphingobacteriaceae</taxon>
        <taxon>Sphingobacterium</taxon>
    </lineage>
</organism>
<feature type="transmembrane region" description="Helical" evidence="5">
    <location>
        <begin position="140"/>
        <end position="160"/>
    </location>
</feature>
<dbReference type="EMBL" id="VNHX01000008">
    <property type="protein sequence ID" value="TYP96010.1"/>
    <property type="molecule type" value="Genomic_DNA"/>
</dbReference>
<evidence type="ECO:0000313" key="8">
    <source>
        <dbReference type="EMBL" id="TYP96010.1"/>
    </source>
</evidence>
<gene>
    <name evidence="8" type="ORF">BC792_108102</name>
</gene>
<dbReference type="GO" id="GO:0016020">
    <property type="term" value="C:membrane"/>
    <property type="evidence" value="ECO:0007669"/>
    <property type="project" value="UniProtKB-SubCell"/>
</dbReference>
<feature type="domain" description="DUF6576" evidence="7">
    <location>
        <begin position="256"/>
        <end position="288"/>
    </location>
</feature>
<keyword evidence="2 5" id="KW-0812">Transmembrane</keyword>
<dbReference type="InterPro" id="IPR022764">
    <property type="entry name" value="Peptidase_S54_rhomboid_dom"/>
</dbReference>
<keyword evidence="3 5" id="KW-1133">Transmembrane helix</keyword>
<evidence type="ECO:0000256" key="5">
    <source>
        <dbReference type="SAM" id="Phobius"/>
    </source>
</evidence>
<evidence type="ECO:0000259" key="7">
    <source>
        <dbReference type="Pfam" id="PF20216"/>
    </source>
</evidence>
<name>A0A5S5DJ83_9SPHI</name>
<evidence type="ECO:0000256" key="1">
    <source>
        <dbReference type="ARBA" id="ARBA00004141"/>
    </source>
</evidence>
<evidence type="ECO:0000256" key="2">
    <source>
        <dbReference type="ARBA" id="ARBA00022692"/>
    </source>
</evidence>
<feature type="transmembrane region" description="Helical" evidence="5">
    <location>
        <begin position="167"/>
        <end position="185"/>
    </location>
</feature>
<comment type="subcellular location">
    <subcellularLocation>
        <location evidence="1">Membrane</location>
        <topology evidence="1">Multi-pass membrane protein</topology>
    </subcellularLocation>
</comment>
<feature type="transmembrane region" description="Helical" evidence="5">
    <location>
        <begin position="20"/>
        <end position="37"/>
    </location>
</feature>
<dbReference type="Pfam" id="PF01694">
    <property type="entry name" value="Rhomboid"/>
    <property type="match status" value="1"/>
</dbReference>
<protein>
    <submittedName>
        <fullName evidence="8">Membrane associated rhomboid family serine protease</fullName>
    </submittedName>
</protein>
<evidence type="ECO:0000259" key="6">
    <source>
        <dbReference type="Pfam" id="PF01694"/>
    </source>
</evidence>
<accession>A0A5S5DJ83</accession>
<evidence type="ECO:0000313" key="9">
    <source>
        <dbReference type="Proteomes" id="UP000325105"/>
    </source>
</evidence>
<comment type="caution">
    <text evidence="8">The sequence shown here is derived from an EMBL/GenBank/DDBJ whole genome shotgun (WGS) entry which is preliminary data.</text>
</comment>
<dbReference type="SUPFAM" id="SSF144091">
    <property type="entry name" value="Rhomboid-like"/>
    <property type="match status" value="1"/>
</dbReference>
<feature type="transmembrane region" description="Helical" evidence="5">
    <location>
        <begin position="79"/>
        <end position="98"/>
    </location>
</feature>
<keyword evidence="4 5" id="KW-0472">Membrane</keyword>
<dbReference type="InterPro" id="IPR035952">
    <property type="entry name" value="Rhomboid-like_sf"/>
</dbReference>
<dbReference type="GO" id="GO:0006508">
    <property type="term" value="P:proteolysis"/>
    <property type="evidence" value="ECO:0007669"/>
    <property type="project" value="UniProtKB-KW"/>
</dbReference>
<evidence type="ECO:0000256" key="3">
    <source>
        <dbReference type="ARBA" id="ARBA00022989"/>
    </source>
</evidence>
<feature type="transmembrane region" description="Helical" evidence="5">
    <location>
        <begin position="197"/>
        <end position="215"/>
    </location>
</feature>
<dbReference type="OrthoDB" id="680602at2"/>
<keyword evidence="8" id="KW-0645">Protease</keyword>
<feature type="domain" description="Peptidase S54 rhomboid" evidence="6">
    <location>
        <begin position="70"/>
        <end position="193"/>
    </location>
</feature>
<dbReference type="GO" id="GO:0004252">
    <property type="term" value="F:serine-type endopeptidase activity"/>
    <property type="evidence" value="ECO:0007669"/>
    <property type="project" value="InterPro"/>
</dbReference>
<reference evidence="8 9" key="1">
    <citation type="submission" date="2019-07" db="EMBL/GenBank/DDBJ databases">
        <title>Genomic Encyclopedia of Archaeal and Bacterial Type Strains, Phase II (KMG-II): from individual species to whole genera.</title>
        <authorList>
            <person name="Goeker M."/>
        </authorList>
    </citation>
    <scope>NUCLEOTIDE SEQUENCE [LARGE SCALE GENOMIC DNA]</scope>
    <source>
        <strain evidence="8 9">DSM 18850</strain>
    </source>
</reference>
<feature type="transmembrane region" description="Helical" evidence="5">
    <location>
        <begin position="110"/>
        <end position="134"/>
    </location>
</feature>
<proteinExistence type="predicted"/>
<keyword evidence="8" id="KW-0378">Hydrolase</keyword>
<dbReference type="Gene3D" id="1.20.1540.10">
    <property type="entry name" value="Rhomboid-like"/>
    <property type="match status" value="1"/>
</dbReference>
<sequence>MKESVLKAFWRDTYQSRSPIPFIISVQVLLFVLIHLFDLLKEVGVTSTSLYDLAVDQLSLPLSFDRFLMQPWSLVTYPFLYIGLFELLFDCLWLYWMGTTFLTYLNRRQFMFLFTSSLLIGGVLYVGLGFIPALQNSVQVSMHTTSFALGAVVASVATLVPRSEVRLFLFGNVTLKTIAIVYVALEVAFTALVNKAGGLTFLACVCWGILFIQALRKGQDMSLFWKVKQRTKLKVVHKTKVNTSSYTYKHQSDLPNQEEIDEILDKISVGGYESLTSQEKEVLFKASKSDR</sequence>
<dbReference type="Proteomes" id="UP000325105">
    <property type="component" value="Unassembled WGS sequence"/>
</dbReference>
<dbReference type="InterPro" id="IPR046483">
    <property type="entry name" value="DUF6576"/>
</dbReference>
<evidence type="ECO:0000256" key="4">
    <source>
        <dbReference type="ARBA" id="ARBA00023136"/>
    </source>
</evidence>
<keyword evidence="9" id="KW-1185">Reference proteome</keyword>